<evidence type="ECO:0000259" key="3">
    <source>
        <dbReference type="Pfam" id="PF01738"/>
    </source>
</evidence>
<organism evidence="4 5">
    <name type="scientific">Rugosimonospora africana</name>
    <dbReference type="NCBI Taxonomy" id="556532"/>
    <lineage>
        <taxon>Bacteria</taxon>
        <taxon>Bacillati</taxon>
        <taxon>Actinomycetota</taxon>
        <taxon>Actinomycetes</taxon>
        <taxon>Micromonosporales</taxon>
        <taxon>Micromonosporaceae</taxon>
        <taxon>Rugosimonospora</taxon>
    </lineage>
</organism>
<dbReference type="InterPro" id="IPR029058">
    <property type="entry name" value="AB_hydrolase_fold"/>
</dbReference>
<dbReference type="AlphaFoldDB" id="A0A8J3R2B5"/>
<reference evidence="4" key="1">
    <citation type="submission" date="2021-01" db="EMBL/GenBank/DDBJ databases">
        <title>Whole genome shotgun sequence of Rugosimonospora africana NBRC 104875.</title>
        <authorList>
            <person name="Komaki H."/>
            <person name="Tamura T."/>
        </authorList>
    </citation>
    <scope>NUCLEOTIDE SEQUENCE</scope>
    <source>
        <strain evidence="4">NBRC 104875</strain>
    </source>
</reference>
<proteinExistence type="inferred from homology"/>
<dbReference type="PANTHER" id="PTHR22946">
    <property type="entry name" value="DIENELACTONE HYDROLASE DOMAIN-CONTAINING PROTEIN-RELATED"/>
    <property type="match status" value="1"/>
</dbReference>
<evidence type="ECO:0000256" key="2">
    <source>
        <dbReference type="SAM" id="MobiDB-lite"/>
    </source>
</evidence>
<dbReference type="Proteomes" id="UP000642748">
    <property type="component" value="Unassembled WGS sequence"/>
</dbReference>
<dbReference type="InterPro" id="IPR050261">
    <property type="entry name" value="FrsA_esterase"/>
</dbReference>
<sequence length="323" mass="34207">MRAHFECARTDTTAPVGLTRVRVGPISSTYPGRPAEIGADDLDDSTSRFGSERTQSNNAHNLVSIDLVTTTREVTYDIDGLTMVGHMSRPEGGGPWPAVLLGHDGVGLDDYQRGRADDLAEHGYLTFAMDYHGSRTFFGEPQGMLDRVLPLMTDPARMLTIGQAALNVLLAEPGADHNQLATLGYGAGGRIVLELARTGVPFKALAVIHPGLPTPRAEDWTNAGGTFLLCTGSEDPICTPAQVLTFSSALQDAGVDWRAHIYGGAKHAFWAAPTQPDGSPTGGSDHLNPTVPGVGYHAAHAARAWLAVLDLFSESIGAQSPAF</sequence>
<dbReference type="InterPro" id="IPR002925">
    <property type="entry name" value="Dienelactn_hydro"/>
</dbReference>
<evidence type="ECO:0000313" key="4">
    <source>
        <dbReference type="EMBL" id="GIH20075.1"/>
    </source>
</evidence>
<feature type="domain" description="Dienelactone hydrolase" evidence="3">
    <location>
        <begin position="87"/>
        <end position="314"/>
    </location>
</feature>
<name>A0A8J3R2B5_9ACTN</name>
<accession>A0A8J3R2B5</accession>
<dbReference type="PANTHER" id="PTHR22946:SF0">
    <property type="entry name" value="DIENELACTONE HYDROLASE DOMAIN-CONTAINING PROTEIN"/>
    <property type="match status" value="1"/>
</dbReference>
<dbReference type="GO" id="GO:0016787">
    <property type="term" value="F:hydrolase activity"/>
    <property type="evidence" value="ECO:0007669"/>
    <property type="project" value="UniProtKB-KW"/>
</dbReference>
<dbReference type="SUPFAM" id="SSF53474">
    <property type="entry name" value="alpha/beta-Hydrolases"/>
    <property type="match status" value="1"/>
</dbReference>
<gene>
    <name evidence="4" type="ORF">Raf01_82470</name>
</gene>
<evidence type="ECO:0000256" key="1">
    <source>
        <dbReference type="ARBA" id="ARBA00008645"/>
    </source>
</evidence>
<keyword evidence="4" id="KW-0378">Hydrolase</keyword>
<evidence type="ECO:0000313" key="5">
    <source>
        <dbReference type="Proteomes" id="UP000642748"/>
    </source>
</evidence>
<protein>
    <submittedName>
        <fullName evidence="4">Dienelactone hydrolase</fullName>
    </submittedName>
</protein>
<comment type="caution">
    <text evidence="4">The sequence shown here is derived from an EMBL/GenBank/DDBJ whole genome shotgun (WGS) entry which is preliminary data.</text>
</comment>
<dbReference type="Pfam" id="PF01738">
    <property type="entry name" value="DLH"/>
    <property type="match status" value="1"/>
</dbReference>
<dbReference type="EMBL" id="BONZ01000088">
    <property type="protein sequence ID" value="GIH20075.1"/>
    <property type="molecule type" value="Genomic_DNA"/>
</dbReference>
<keyword evidence="5" id="KW-1185">Reference proteome</keyword>
<feature type="region of interest" description="Disordered" evidence="2">
    <location>
        <begin position="25"/>
        <end position="55"/>
    </location>
</feature>
<comment type="similarity">
    <text evidence="1">Belongs to the AB hydrolase superfamily.</text>
</comment>
<dbReference type="Gene3D" id="3.40.50.1820">
    <property type="entry name" value="alpha/beta hydrolase"/>
    <property type="match status" value="1"/>
</dbReference>